<sequence>MAQLELFHHVCSQQLPLPLPSNDGKILSGVLEAACSSPCLMNALLAVAALHLSHIRPAQGAYYHHQAVHYHTHALGIFNQERPKVTPENCLSLIIFGHVTSLQVLYETTLNCDDGDTFEPLNRFLEYIKVYRGVVLIAKEAWQALLQSKLGSLFTASSGIADYRTSGGTQTTELRSVISISRALDREQKQLCLEAVDRLQWVLSPAGQDSHDKPSPGTEEVRYFHSLGLVHAWPCLAHEAVLDLLCNKTPEALLMLAYYGVLMHQHRHFWTYANVGHVLVRTIAQYLGPDWQHFMIWPLAQVGQDPAMKADKFATKCFTSIELYSLKDNFKSLADVQRDSAGTPQLYVSETTIARFLELPDVLGVSPVVGKMVSFLGAFPFLEDAPAIMGLEALVNTVIILTERYQRVLLKGSTDRRKLLFRSLAVYDRKPLQSHGGKDNADDHSATSSNPGIGRDQGGEDETAEDEDDGLVVSTFELLNCTEAYEDAGLSKTHEALIPADNFRKLIMLLLLIAPMDSREKLSQYAGRTTGTELESLRSAAESILAAFLNVEKSPGIRSGAFNVVLPVALPFLFKGFNPLFERFLFSKNLDFDQHQNDRDQANDTAQCVAAPLLQEKASIMNSTIISQLSFFIPGSSLFRRLRLLYSGENDGFSMGSFEAKVFNWRAPTILLVRGMRITDSSGGSEERFAASLPPKRFPDGSQLSRLTYGLYVSQPWRHSHKECFGDSDTLLFQLEPIHDVFPASTLNTDYVSFTRPGVGSANTGIAVGNPLPTPSSSYRKQSVTHLGSVALLLDSSFEFGLFTHDDSSRGGAFQNSVSRKFDFQDRFEIDSLEVWGCGGDEEAKIQAERWAFEAREAEARRRINLGTGDIEADRALLEMAGLIGGNRSGGSMA</sequence>
<evidence type="ECO:0000313" key="5">
    <source>
        <dbReference type="Proteomes" id="UP001583177"/>
    </source>
</evidence>
<name>A0ABR3W0X0_9PEZI</name>
<comment type="caution">
    <text evidence="4">The sequence shown here is derived from an EMBL/GenBank/DDBJ whole genome shotgun (WGS) entry which is preliminary data.</text>
</comment>
<dbReference type="PROSITE" id="PS51886">
    <property type="entry name" value="TLDC"/>
    <property type="match status" value="1"/>
</dbReference>
<proteinExistence type="predicted"/>
<evidence type="ECO:0000259" key="3">
    <source>
        <dbReference type="PROSITE" id="PS51886"/>
    </source>
</evidence>
<dbReference type="Pfam" id="PF07534">
    <property type="entry name" value="TLD"/>
    <property type="match status" value="1"/>
</dbReference>
<dbReference type="EMBL" id="JAWRVE010000187">
    <property type="protein sequence ID" value="KAL1850419.1"/>
    <property type="molecule type" value="Genomic_DNA"/>
</dbReference>
<keyword evidence="5" id="KW-1185">Reference proteome</keyword>
<evidence type="ECO:0000313" key="4">
    <source>
        <dbReference type="EMBL" id="KAL1850419.1"/>
    </source>
</evidence>
<feature type="domain" description="TLDc" evidence="3">
    <location>
        <begin position="619"/>
        <end position="839"/>
    </location>
</feature>
<protein>
    <submittedName>
        <fullName evidence="4">Restriction of telomere capping protein 5</fullName>
    </submittedName>
</protein>
<dbReference type="InterPro" id="IPR053157">
    <property type="entry name" value="Sterol_Uptake_Regulator"/>
</dbReference>
<gene>
    <name evidence="4" type="primary">RTC5</name>
    <name evidence="4" type="ORF">Daus18300_012953</name>
</gene>
<dbReference type="InterPro" id="IPR021858">
    <property type="entry name" value="Fun_TF"/>
</dbReference>
<feature type="region of interest" description="Disordered" evidence="2">
    <location>
        <begin position="432"/>
        <end position="467"/>
    </location>
</feature>
<evidence type="ECO:0000256" key="2">
    <source>
        <dbReference type="SAM" id="MobiDB-lite"/>
    </source>
</evidence>
<dbReference type="PANTHER" id="PTHR47784:SF4">
    <property type="entry name" value="ZN(II)2CYS6 TRANSCRIPTION FACTOR (EUROFUNG)"/>
    <property type="match status" value="1"/>
</dbReference>
<dbReference type="Pfam" id="PF11951">
    <property type="entry name" value="Fungal_trans_2"/>
    <property type="match status" value="1"/>
</dbReference>
<evidence type="ECO:0000256" key="1">
    <source>
        <dbReference type="ARBA" id="ARBA00023242"/>
    </source>
</evidence>
<organism evidence="4 5">
    <name type="scientific">Diaporthe australafricana</name>
    <dbReference type="NCBI Taxonomy" id="127596"/>
    <lineage>
        <taxon>Eukaryota</taxon>
        <taxon>Fungi</taxon>
        <taxon>Dikarya</taxon>
        <taxon>Ascomycota</taxon>
        <taxon>Pezizomycotina</taxon>
        <taxon>Sordariomycetes</taxon>
        <taxon>Sordariomycetidae</taxon>
        <taxon>Diaporthales</taxon>
        <taxon>Diaporthaceae</taxon>
        <taxon>Diaporthe</taxon>
    </lineage>
</organism>
<reference evidence="4 5" key="1">
    <citation type="journal article" date="2024" name="IMA Fungus">
        <title>IMA Genome - F19 : A genome assembly and annotation guide to empower mycologists, including annotated draft genome sequences of Ceratocystis pirilliformis, Diaporthe australafricana, Fusarium ophioides, Paecilomyces lecythidis, and Sporothrix stenoceras.</title>
        <authorList>
            <person name="Aylward J."/>
            <person name="Wilson A.M."/>
            <person name="Visagie C.M."/>
            <person name="Spraker J."/>
            <person name="Barnes I."/>
            <person name="Buitendag C."/>
            <person name="Ceriani C."/>
            <person name="Del Mar Angel L."/>
            <person name="du Plessis D."/>
            <person name="Fuchs T."/>
            <person name="Gasser K."/>
            <person name="Kramer D."/>
            <person name="Li W."/>
            <person name="Munsamy K."/>
            <person name="Piso A."/>
            <person name="Price J.L."/>
            <person name="Sonnekus B."/>
            <person name="Thomas C."/>
            <person name="van der Nest A."/>
            <person name="van Dijk A."/>
            <person name="van Heerden A."/>
            <person name="van Vuuren N."/>
            <person name="Yilmaz N."/>
            <person name="Duong T.A."/>
            <person name="van der Merwe N.A."/>
            <person name="Wingfield M.J."/>
            <person name="Wingfield B.D."/>
        </authorList>
    </citation>
    <scope>NUCLEOTIDE SEQUENCE [LARGE SCALE GENOMIC DNA]</scope>
    <source>
        <strain evidence="4 5">CMW 18300</strain>
    </source>
</reference>
<dbReference type="InterPro" id="IPR006571">
    <property type="entry name" value="TLDc_dom"/>
</dbReference>
<accession>A0ABR3W0X0</accession>
<feature type="compositionally biased region" description="Basic and acidic residues" evidence="2">
    <location>
        <begin position="432"/>
        <end position="445"/>
    </location>
</feature>
<dbReference type="PANTHER" id="PTHR47784">
    <property type="entry name" value="STEROL UPTAKE CONTROL PROTEIN 2"/>
    <property type="match status" value="1"/>
</dbReference>
<dbReference type="Proteomes" id="UP001583177">
    <property type="component" value="Unassembled WGS sequence"/>
</dbReference>
<keyword evidence="1" id="KW-0539">Nucleus</keyword>
<dbReference type="SMART" id="SM00584">
    <property type="entry name" value="TLDc"/>
    <property type="match status" value="1"/>
</dbReference>